<evidence type="ECO:0000256" key="2">
    <source>
        <dbReference type="ARBA" id="ARBA00022898"/>
    </source>
</evidence>
<organism evidence="3">
    <name type="scientific">marine metagenome</name>
    <dbReference type="NCBI Taxonomy" id="408172"/>
    <lineage>
        <taxon>unclassified sequences</taxon>
        <taxon>metagenomes</taxon>
        <taxon>ecological metagenomes</taxon>
    </lineage>
</organism>
<dbReference type="Gene3D" id="3.90.1150.10">
    <property type="entry name" value="Aspartate Aminotransferase, domain 1"/>
    <property type="match status" value="1"/>
</dbReference>
<evidence type="ECO:0008006" key="4">
    <source>
        <dbReference type="Google" id="ProtNLM"/>
    </source>
</evidence>
<dbReference type="GO" id="GO:0030170">
    <property type="term" value="F:pyridoxal phosphate binding"/>
    <property type="evidence" value="ECO:0007669"/>
    <property type="project" value="InterPro"/>
</dbReference>
<name>A0A382FV49_9ZZZZ</name>
<dbReference type="InterPro" id="IPR015421">
    <property type="entry name" value="PyrdxlP-dep_Trfase_major"/>
</dbReference>
<dbReference type="Gene3D" id="3.40.640.10">
    <property type="entry name" value="Type I PLP-dependent aspartate aminotransferase-like (Major domain)"/>
    <property type="match status" value="1"/>
</dbReference>
<dbReference type="InterPro" id="IPR015422">
    <property type="entry name" value="PyrdxlP-dep_Trfase_small"/>
</dbReference>
<accession>A0A382FV49</accession>
<dbReference type="PANTHER" id="PTHR43713:SF3">
    <property type="entry name" value="GLUTAMATE-1-SEMIALDEHYDE 2,1-AMINOMUTASE 1, CHLOROPLASTIC-RELATED"/>
    <property type="match status" value="1"/>
</dbReference>
<dbReference type="InterPro" id="IPR015424">
    <property type="entry name" value="PyrdxlP-dep_Trfase"/>
</dbReference>
<dbReference type="Pfam" id="PF00202">
    <property type="entry name" value="Aminotran_3"/>
    <property type="match status" value="1"/>
</dbReference>
<reference evidence="3" key="1">
    <citation type="submission" date="2018-05" db="EMBL/GenBank/DDBJ databases">
        <authorList>
            <person name="Lanie J.A."/>
            <person name="Ng W.-L."/>
            <person name="Kazmierczak K.M."/>
            <person name="Andrzejewski T.M."/>
            <person name="Davidsen T.M."/>
            <person name="Wayne K.J."/>
            <person name="Tettelin H."/>
            <person name="Glass J.I."/>
            <person name="Rusch D."/>
            <person name="Podicherti R."/>
            <person name="Tsui H.-C.T."/>
            <person name="Winkler M.E."/>
        </authorList>
    </citation>
    <scope>NUCLEOTIDE SEQUENCE</scope>
</reference>
<gene>
    <name evidence="3" type="ORF">METZ01_LOCUS219772</name>
</gene>
<dbReference type="PANTHER" id="PTHR43713">
    <property type="entry name" value="GLUTAMATE-1-SEMIALDEHYDE 2,1-AMINOMUTASE"/>
    <property type="match status" value="1"/>
</dbReference>
<comment type="cofactor">
    <cofactor evidence="1">
        <name>pyridoxal 5'-phosphate</name>
        <dbReference type="ChEBI" id="CHEBI:597326"/>
    </cofactor>
</comment>
<keyword evidence="2" id="KW-0663">Pyridoxal phosphate</keyword>
<protein>
    <recommendedName>
        <fullName evidence="4">Glutamate-1-semialdehyde 2,1-aminomutase</fullName>
    </recommendedName>
</protein>
<feature type="non-terminal residue" evidence="3">
    <location>
        <position position="173"/>
    </location>
</feature>
<evidence type="ECO:0000256" key="1">
    <source>
        <dbReference type="ARBA" id="ARBA00001933"/>
    </source>
</evidence>
<dbReference type="SUPFAM" id="SSF53383">
    <property type="entry name" value="PLP-dependent transferases"/>
    <property type="match status" value="1"/>
</dbReference>
<dbReference type="AlphaFoldDB" id="A0A382FV49"/>
<dbReference type="GO" id="GO:0008483">
    <property type="term" value="F:transaminase activity"/>
    <property type="evidence" value="ECO:0007669"/>
    <property type="project" value="InterPro"/>
</dbReference>
<evidence type="ECO:0000313" key="3">
    <source>
        <dbReference type="EMBL" id="SVB66918.1"/>
    </source>
</evidence>
<dbReference type="EMBL" id="UINC01052050">
    <property type="protein sequence ID" value="SVB66918.1"/>
    <property type="molecule type" value="Genomic_DNA"/>
</dbReference>
<sequence length="173" mass="18327">MIPGGVNSPVRSFRSVGGRPFFVERGQGPFLFDTEGRRYIDYVLSWGALILGHAHSEVTEALNQQVGLGTSYGTATPGEVELAERLTEMVPSVDMVRLVNSGTEATMSALRLARAVTNRESVVKFSGGYHGHSDSFLVSSGSGVATLSLPDSPGVPESTAALTLVLPFNDVDL</sequence>
<dbReference type="InterPro" id="IPR005814">
    <property type="entry name" value="Aminotrans_3"/>
</dbReference>
<proteinExistence type="predicted"/>